<sequence>MLTLYPAASRYSFDRGWLRGSHSFSFAEYDDPTNTEFGPIRVFNDDIIAPGRGFGAHPHSDMEIVSLVLSGQLRHEDNLGNIAVTSFGEIQRMSAGTGVVHTEHNGSDSEDVSLLQMWFMPSSKGLKASYETTRFNPDHMINALLPVVAQQGSAHVASIQQDMTIYVSKLESGKRISFSQAEGRKIYIFVVEGQLTVNEDSVLQDRDSARITDMQQIELGADSSASAFFVLIDLP</sequence>
<feature type="binding site" evidence="2">
    <location>
        <position position="101"/>
    </location>
    <ligand>
        <name>Fe cation</name>
        <dbReference type="ChEBI" id="CHEBI:24875"/>
    </ligand>
</feature>
<gene>
    <name evidence="6" type="ORF">GC093_24650</name>
</gene>
<dbReference type="Proteomes" id="UP000641588">
    <property type="component" value="Unassembled WGS sequence"/>
</dbReference>
<dbReference type="PANTHER" id="PTHR43212:SF3">
    <property type="entry name" value="QUERCETIN 2,3-DIOXYGENASE"/>
    <property type="match status" value="1"/>
</dbReference>
<feature type="domain" description="Pirin N-terminal" evidence="4">
    <location>
        <begin position="15"/>
        <end position="118"/>
    </location>
</feature>
<dbReference type="SUPFAM" id="SSF51182">
    <property type="entry name" value="RmlC-like cupins"/>
    <property type="match status" value="1"/>
</dbReference>
<dbReference type="GO" id="GO:0046872">
    <property type="term" value="F:metal ion binding"/>
    <property type="evidence" value="ECO:0007669"/>
    <property type="project" value="UniProtKB-KW"/>
</dbReference>
<dbReference type="InterPro" id="IPR003829">
    <property type="entry name" value="Pirin_N_dom"/>
</dbReference>
<comment type="caution">
    <text evidence="6">The sequence shown here is derived from an EMBL/GenBank/DDBJ whole genome shotgun (WGS) entry which is preliminary data.</text>
</comment>
<dbReference type="Gene3D" id="2.60.120.10">
    <property type="entry name" value="Jelly Rolls"/>
    <property type="match status" value="2"/>
</dbReference>
<evidence type="ECO:0000313" key="7">
    <source>
        <dbReference type="Proteomes" id="UP000641588"/>
    </source>
</evidence>
<dbReference type="Pfam" id="PF02678">
    <property type="entry name" value="Pirin"/>
    <property type="match status" value="1"/>
</dbReference>
<dbReference type="InterPro" id="IPR014710">
    <property type="entry name" value="RmlC-like_jellyroll"/>
</dbReference>
<dbReference type="InterPro" id="IPR041602">
    <property type="entry name" value="Quercetinase_C"/>
</dbReference>
<keyword evidence="7" id="KW-1185">Reference proteome</keyword>
<evidence type="ECO:0000256" key="1">
    <source>
        <dbReference type="ARBA" id="ARBA00008416"/>
    </source>
</evidence>
<evidence type="ECO:0000256" key="2">
    <source>
        <dbReference type="PIRSR" id="PIRSR006232-1"/>
    </source>
</evidence>
<comment type="similarity">
    <text evidence="1 3">Belongs to the pirin family.</text>
</comment>
<feature type="binding site" evidence="2">
    <location>
        <position position="59"/>
    </location>
    <ligand>
        <name>Fe cation</name>
        <dbReference type="ChEBI" id="CHEBI:24875"/>
    </ligand>
</feature>
<evidence type="ECO:0000256" key="3">
    <source>
        <dbReference type="RuleBase" id="RU003457"/>
    </source>
</evidence>
<evidence type="ECO:0000313" key="6">
    <source>
        <dbReference type="EMBL" id="NOU96380.1"/>
    </source>
</evidence>
<organism evidence="6 7">
    <name type="scientific">Paenibacillus foliorum</name>
    <dbReference type="NCBI Taxonomy" id="2654974"/>
    <lineage>
        <taxon>Bacteria</taxon>
        <taxon>Bacillati</taxon>
        <taxon>Bacillota</taxon>
        <taxon>Bacilli</taxon>
        <taxon>Bacillales</taxon>
        <taxon>Paenibacillaceae</taxon>
        <taxon>Paenibacillus</taxon>
    </lineage>
</organism>
<keyword evidence="2" id="KW-0408">Iron</keyword>
<dbReference type="RefSeq" id="WP_171654616.1">
    <property type="nucleotide sequence ID" value="NZ_WHOD01000097.1"/>
</dbReference>
<reference evidence="6" key="1">
    <citation type="submission" date="2019-10" db="EMBL/GenBank/DDBJ databases">
        <title>Description of Paenibacillus glebae sp. nov.</title>
        <authorList>
            <person name="Carlier A."/>
            <person name="Qi S."/>
        </authorList>
    </citation>
    <scope>NUCLEOTIDE SEQUENCE</scope>
    <source>
        <strain evidence="6">LMG 31456</strain>
    </source>
</reference>
<evidence type="ECO:0000259" key="5">
    <source>
        <dbReference type="Pfam" id="PF17954"/>
    </source>
</evidence>
<feature type="domain" description="Quercetin 2,3-dioxygenase C-terminal cupin" evidence="5">
    <location>
        <begin position="147"/>
        <end position="234"/>
    </location>
</feature>
<dbReference type="AlphaFoldDB" id="A0A972GUF7"/>
<name>A0A972GUF7_9BACL</name>
<comment type="cofactor">
    <cofactor evidence="2">
        <name>Fe cation</name>
        <dbReference type="ChEBI" id="CHEBI:24875"/>
    </cofactor>
    <text evidence="2">Binds 1 Fe cation per subunit.</text>
</comment>
<evidence type="ECO:0000259" key="4">
    <source>
        <dbReference type="Pfam" id="PF02678"/>
    </source>
</evidence>
<feature type="binding site" evidence="2">
    <location>
        <position position="103"/>
    </location>
    <ligand>
        <name>Fe cation</name>
        <dbReference type="ChEBI" id="CHEBI:24875"/>
    </ligand>
</feature>
<dbReference type="PIRSF" id="PIRSF006232">
    <property type="entry name" value="Pirin"/>
    <property type="match status" value="1"/>
</dbReference>
<dbReference type="InterPro" id="IPR012093">
    <property type="entry name" value="Pirin"/>
</dbReference>
<proteinExistence type="inferred from homology"/>
<dbReference type="Pfam" id="PF17954">
    <property type="entry name" value="Pirin_C_2"/>
    <property type="match status" value="1"/>
</dbReference>
<protein>
    <submittedName>
        <fullName evidence="6">Pirin family protein</fullName>
    </submittedName>
</protein>
<dbReference type="InterPro" id="IPR011051">
    <property type="entry name" value="RmlC_Cupin_sf"/>
</dbReference>
<feature type="binding site" evidence="2">
    <location>
        <position position="57"/>
    </location>
    <ligand>
        <name>Fe cation</name>
        <dbReference type="ChEBI" id="CHEBI:24875"/>
    </ligand>
</feature>
<dbReference type="EMBL" id="WHOD01000097">
    <property type="protein sequence ID" value="NOU96380.1"/>
    <property type="molecule type" value="Genomic_DNA"/>
</dbReference>
<keyword evidence="2" id="KW-0479">Metal-binding</keyword>
<dbReference type="PANTHER" id="PTHR43212">
    <property type="entry name" value="QUERCETIN 2,3-DIOXYGENASE"/>
    <property type="match status" value="1"/>
</dbReference>
<accession>A0A972GUF7</accession>
<dbReference type="CDD" id="cd02910">
    <property type="entry name" value="cupin_Yhhw_N"/>
    <property type="match status" value="1"/>
</dbReference>